<dbReference type="STRING" id="1797768.A3C59_03340"/>
<reference evidence="1 2" key="1">
    <citation type="journal article" date="2016" name="Nat. Commun.">
        <title>Thousands of microbial genomes shed light on interconnected biogeochemical processes in an aquifer system.</title>
        <authorList>
            <person name="Anantharaman K."/>
            <person name="Brown C.T."/>
            <person name="Hug L.A."/>
            <person name="Sharon I."/>
            <person name="Castelle C.J."/>
            <person name="Probst A.J."/>
            <person name="Thomas B.C."/>
            <person name="Singh A."/>
            <person name="Wilkins M.J."/>
            <person name="Karaoz U."/>
            <person name="Brodie E.L."/>
            <person name="Williams K.H."/>
            <person name="Hubbard S.S."/>
            <person name="Banfield J.F."/>
        </authorList>
    </citation>
    <scope>NUCLEOTIDE SEQUENCE [LARGE SCALE GENOMIC DNA]</scope>
</reference>
<evidence type="ECO:0000313" key="2">
    <source>
        <dbReference type="Proteomes" id="UP000176902"/>
    </source>
</evidence>
<gene>
    <name evidence="1" type="ORF">A3C59_03340</name>
</gene>
<protein>
    <submittedName>
        <fullName evidence="1">Uncharacterized protein</fullName>
    </submittedName>
</protein>
<name>A0A1F5JPX5_9BACT</name>
<accession>A0A1F5JPX5</accession>
<proteinExistence type="predicted"/>
<organism evidence="1 2">
    <name type="scientific">Candidatus Daviesbacteria bacterium RIFCSPHIGHO2_02_FULL_36_13</name>
    <dbReference type="NCBI Taxonomy" id="1797768"/>
    <lineage>
        <taxon>Bacteria</taxon>
        <taxon>Candidatus Daviesiibacteriota</taxon>
    </lineage>
</organism>
<dbReference type="AlphaFoldDB" id="A0A1F5JPX5"/>
<comment type="caution">
    <text evidence="1">The sequence shown here is derived from an EMBL/GenBank/DDBJ whole genome shotgun (WGS) entry which is preliminary data.</text>
</comment>
<sequence>MIIWIILFLLVVALSFVLAAKSMRDFEEIPEEIEKYNSYLVRLPQQVNKKLLDSIYEDSLSSGLAFSFERLIKGEKGALVFYAPAILAPKYQEVLGLVEIEEYTNCDMNLVSSWEALGKGKNYFKKFPKLDELEQFWWQLILLGRKENMFQVQIRAVLISQDPLRRRKLTEVLEERDQLNKLPKASNTQTVGAYQKRSFTKDTSSLLASKDILHLLTI</sequence>
<dbReference type="EMBL" id="MFCV01000044">
    <property type="protein sequence ID" value="OGE30724.1"/>
    <property type="molecule type" value="Genomic_DNA"/>
</dbReference>
<evidence type="ECO:0000313" key="1">
    <source>
        <dbReference type="EMBL" id="OGE30724.1"/>
    </source>
</evidence>
<dbReference type="Proteomes" id="UP000176902">
    <property type="component" value="Unassembled WGS sequence"/>
</dbReference>